<dbReference type="InterPro" id="IPR000961">
    <property type="entry name" value="AGC-kinase_C"/>
</dbReference>
<dbReference type="EMBL" id="HBEP01035831">
    <property type="protein sequence ID" value="CAD8510280.1"/>
    <property type="molecule type" value="Transcribed_RNA"/>
</dbReference>
<evidence type="ECO:0000256" key="3">
    <source>
        <dbReference type="ARBA" id="ARBA00022741"/>
    </source>
</evidence>
<keyword evidence="3" id="KW-0547">Nucleotide-binding</keyword>
<evidence type="ECO:0000313" key="8">
    <source>
        <dbReference type="EMBL" id="CAD8510280.1"/>
    </source>
</evidence>
<dbReference type="InterPro" id="IPR011009">
    <property type="entry name" value="Kinase-like_dom_sf"/>
</dbReference>
<gene>
    <name evidence="8" type="ORF">PANT1444_LOCUS20299</name>
</gene>
<keyword evidence="1" id="KW-0723">Serine/threonine-protein kinase</keyword>
<dbReference type="GO" id="GO:0005524">
    <property type="term" value="F:ATP binding"/>
    <property type="evidence" value="ECO:0007669"/>
    <property type="project" value="UniProtKB-KW"/>
</dbReference>
<sequence length="262" mass="28955">MPFYGGGDLSRLLDESKLTTEAVQFYAGCTILALTQLHSLEIVYRDLKPENILLTAEGWPVLTDFGLVAFLDEGRATSMVGTPEFMPPEIVSGTGHGTDADWWSLGVTLCELLTLTTPFCEPEAASNHERTYANIVRGRFSKSFEQKEFRLLPKHTAAMLSGLLKLDPPERLGGTRRGTESIRCHPFFWGLNWEALEARELTPPYAAHCQASNKAVTTKFDESARAGTLMVLPPSMRPCSREEGESNAAAAAMDKMFDFSAW</sequence>
<protein>
    <recommendedName>
        <fullName evidence="9">Protein kinase domain-containing protein</fullName>
    </recommendedName>
</protein>
<dbReference type="Gene3D" id="1.10.510.10">
    <property type="entry name" value="Transferase(Phosphotransferase) domain 1"/>
    <property type="match status" value="1"/>
</dbReference>
<accession>A0A7S0I3Y3</accession>
<dbReference type="Gene3D" id="3.30.200.20">
    <property type="entry name" value="Phosphorylase Kinase, domain 1"/>
    <property type="match status" value="1"/>
</dbReference>
<evidence type="ECO:0000256" key="2">
    <source>
        <dbReference type="ARBA" id="ARBA00022679"/>
    </source>
</evidence>
<dbReference type="PROSITE" id="PS50011">
    <property type="entry name" value="PROTEIN_KINASE_DOM"/>
    <property type="match status" value="1"/>
</dbReference>
<proteinExistence type="predicted"/>
<name>A0A7S0I3Y3_9EUKA</name>
<feature type="domain" description="Protein kinase" evidence="6">
    <location>
        <begin position="1"/>
        <end position="188"/>
    </location>
</feature>
<dbReference type="PROSITE" id="PS00108">
    <property type="entry name" value="PROTEIN_KINASE_ST"/>
    <property type="match status" value="1"/>
</dbReference>
<keyword evidence="2" id="KW-0808">Transferase</keyword>
<evidence type="ECO:0000256" key="5">
    <source>
        <dbReference type="ARBA" id="ARBA00022840"/>
    </source>
</evidence>
<evidence type="ECO:0008006" key="9">
    <source>
        <dbReference type="Google" id="ProtNLM"/>
    </source>
</evidence>
<dbReference type="InterPro" id="IPR000719">
    <property type="entry name" value="Prot_kinase_dom"/>
</dbReference>
<evidence type="ECO:0000256" key="4">
    <source>
        <dbReference type="ARBA" id="ARBA00022777"/>
    </source>
</evidence>
<dbReference type="PANTHER" id="PTHR24351">
    <property type="entry name" value="RIBOSOMAL PROTEIN S6 KINASE"/>
    <property type="match status" value="1"/>
</dbReference>
<dbReference type="SMART" id="SM00220">
    <property type="entry name" value="S_TKc"/>
    <property type="match status" value="1"/>
</dbReference>
<dbReference type="AlphaFoldDB" id="A0A7S0I3Y3"/>
<feature type="domain" description="AGC-kinase C-terminal" evidence="7">
    <location>
        <begin position="189"/>
        <end position="262"/>
    </location>
</feature>
<dbReference type="SUPFAM" id="SSF56112">
    <property type="entry name" value="Protein kinase-like (PK-like)"/>
    <property type="match status" value="1"/>
</dbReference>
<dbReference type="GO" id="GO:0004674">
    <property type="term" value="F:protein serine/threonine kinase activity"/>
    <property type="evidence" value="ECO:0007669"/>
    <property type="project" value="UniProtKB-KW"/>
</dbReference>
<evidence type="ECO:0000256" key="1">
    <source>
        <dbReference type="ARBA" id="ARBA00022527"/>
    </source>
</evidence>
<organism evidence="8">
    <name type="scientific">Phaeocystis antarctica</name>
    <dbReference type="NCBI Taxonomy" id="33657"/>
    <lineage>
        <taxon>Eukaryota</taxon>
        <taxon>Haptista</taxon>
        <taxon>Haptophyta</taxon>
        <taxon>Prymnesiophyceae</taxon>
        <taxon>Phaeocystales</taxon>
        <taxon>Phaeocystaceae</taxon>
        <taxon>Phaeocystis</taxon>
    </lineage>
</organism>
<evidence type="ECO:0000259" key="6">
    <source>
        <dbReference type="PROSITE" id="PS50011"/>
    </source>
</evidence>
<dbReference type="InterPro" id="IPR008271">
    <property type="entry name" value="Ser/Thr_kinase_AS"/>
</dbReference>
<keyword evidence="5" id="KW-0067">ATP-binding</keyword>
<keyword evidence="4" id="KW-0418">Kinase</keyword>
<evidence type="ECO:0000259" key="7">
    <source>
        <dbReference type="PROSITE" id="PS51285"/>
    </source>
</evidence>
<dbReference type="Pfam" id="PF00069">
    <property type="entry name" value="Pkinase"/>
    <property type="match status" value="1"/>
</dbReference>
<dbReference type="PROSITE" id="PS51285">
    <property type="entry name" value="AGC_KINASE_CTER"/>
    <property type="match status" value="1"/>
</dbReference>
<reference evidence="8" key="1">
    <citation type="submission" date="2021-01" db="EMBL/GenBank/DDBJ databases">
        <authorList>
            <person name="Corre E."/>
            <person name="Pelletier E."/>
            <person name="Niang G."/>
            <person name="Scheremetjew M."/>
            <person name="Finn R."/>
            <person name="Kale V."/>
            <person name="Holt S."/>
            <person name="Cochrane G."/>
            <person name="Meng A."/>
            <person name="Brown T."/>
            <person name="Cohen L."/>
        </authorList>
    </citation>
    <scope>NUCLEOTIDE SEQUENCE</scope>
    <source>
        <strain evidence="8">CCMP1374</strain>
    </source>
</reference>